<dbReference type="EMBL" id="KF835987">
    <property type="protein sequence ID" value="AHY25202.1"/>
    <property type="molecule type" value="Genomic_DNA"/>
</dbReference>
<gene>
    <name evidence="1" type="ORF">PM2_240</name>
</gene>
<dbReference type="RefSeq" id="YP_009211661.1">
    <property type="nucleotide sequence ID" value="NC_028940.1"/>
</dbReference>
<dbReference type="GeneID" id="26638133"/>
<reference evidence="1 2" key="1">
    <citation type="journal article" date="2015" name="Plant Pathol. J.">
        <title>Isolation and Genomic Characterization of the T4-Like Bacteriophage PM2 Infecting Pectobacterium carotovorum subsp. carotovorum.</title>
        <authorList>
            <person name="Lim J.A."/>
            <person name="Lee D.H."/>
            <person name="Heu S."/>
        </authorList>
    </citation>
    <scope>NUCLEOTIDE SEQUENCE [LARGE SCALE GENOMIC DNA]</scope>
</reference>
<evidence type="ECO:0000313" key="2">
    <source>
        <dbReference type="Proteomes" id="UP000030739"/>
    </source>
</evidence>
<sequence length="157" mass="17988">MMYFCYRPSNLSKVKKTQFRKLCMIGSSKKRSLEEKVLVEPVWDNNWDFVIAVNVFIPGTKAPKNIVFNEQTQISMINWYSIFKGVSGFSTWVEEIAHDDKIKAMIKRIETAAENLGSTRSVILLTDSGSISKYESAKEELAKAKKALTDEICWYKS</sequence>
<accession>A0A0A0Q3L5</accession>
<protein>
    <submittedName>
        <fullName evidence="1">Uncharacterized protein</fullName>
    </submittedName>
</protein>
<evidence type="ECO:0000313" key="1">
    <source>
        <dbReference type="EMBL" id="AHY25202.1"/>
    </source>
</evidence>
<dbReference type="KEGG" id="vg:26638133"/>
<keyword evidence="2" id="KW-1185">Reference proteome</keyword>
<proteinExistence type="predicted"/>
<dbReference type="Proteomes" id="UP000030739">
    <property type="component" value="Segment"/>
</dbReference>
<dbReference type="OrthoDB" id="39918at10239"/>
<organism evidence="1 2">
    <name type="scientific">Pectobacterium bacteriophage PM2</name>
    <dbReference type="NCBI Taxonomy" id="1429794"/>
    <lineage>
        <taxon>Viruses</taxon>
        <taxon>Duplodnaviria</taxon>
        <taxon>Heunggongvirae</taxon>
        <taxon>Uroviricota</taxon>
        <taxon>Caudoviricetes</taxon>
        <taxon>Pantevenvirales</taxon>
        <taxon>Straboviridae</taxon>
        <taxon>Tevenvirinae</taxon>
        <taxon>Mosugukvirus</taxon>
        <taxon>Mosugukvirus pm2</taxon>
    </lineage>
</organism>
<name>A0A0A0Q3L5_9CAUD</name>